<dbReference type="PROSITE" id="PS50022">
    <property type="entry name" value="FA58C_3"/>
    <property type="match status" value="1"/>
</dbReference>
<reference evidence="11" key="1">
    <citation type="submission" date="2012-12" db="EMBL/GenBank/DDBJ databases">
        <authorList>
            <person name="Hellsten U."/>
            <person name="Grimwood J."/>
            <person name="Chapman J.A."/>
            <person name="Shapiro H."/>
            <person name="Aerts A."/>
            <person name="Otillar R.P."/>
            <person name="Terry A.Y."/>
            <person name="Boore J.L."/>
            <person name="Simakov O."/>
            <person name="Marletaz F."/>
            <person name="Cho S.-J."/>
            <person name="Edsinger-Gonzales E."/>
            <person name="Havlak P."/>
            <person name="Kuo D.-H."/>
            <person name="Larsson T."/>
            <person name="Lv J."/>
            <person name="Arendt D."/>
            <person name="Savage R."/>
            <person name="Osoegawa K."/>
            <person name="de Jong P."/>
            <person name="Lindberg D.R."/>
            <person name="Seaver E.C."/>
            <person name="Weisblat D.A."/>
            <person name="Putnam N.H."/>
            <person name="Grigoriev I.V."/>
            <person name="Rokhsar D.S."/>
        </authorList>
    </citation>
    <scope>NUCLEOTIDE SEQUENCE</scope>
    <source>
        <strain evidence="11">I ESC-2004</strain>
    </source>
</reference>
<evidence type="ECO:0000313" key="9">
    <source>
        <dbReference type="EMBL" id="ELT91580.1"/>
    </source>
</evidence>
<evidence type="ECO:0000256" key="7">
    <source>
        <dbReference type="SAM" id="SignalP"/>
    </source>
</evidence>
<evidence type="ECO:0000259" key="8">
    <source>
        <dbReference type="PROSITE" id="PS50022"/>
    </source>
</evidence>
<dbReference type="CDD" id="cd00057">
    <property type="entry name" value="FA58C"/>
    <property type="match status" value="1"/>
</dbReference>
<dbReference type="OrthoDB" id="9973968at2759"/>
<reference evidence="10" key="3">
    <citation type="submission" date="2015-06" db="UniProtKB">
        <authorList>
            <consortium name="EnsemblMetazoa"/>
        </authorList>
    </citation>
    <scope>IDENTIFICATION</scope>
</reference>
<keyword evidence="5" id="KW-0472">Membrane</keyword>
<accession>R7TKD8</accession>
<keyword evidence="7" id="KW-0732">Signal</keyword>
<dbReference type="PROSITE" id="PS01286">
    <property type="entry name" value="FA58C_2"/>
    <property type="match status" value="1"/>
</dbReference>
<dbReference type="EMBL" id="KB310433">
    <property type="protein sequence ID" value="ELT91580.1"/>
    <property type="molecule type" value="Genomic_DNA"/>
</dbReference>
<gene>
    <name evidence="9" type="ORF">CAPTEDRAFT_204482</name>
</gene>
<keyword evidence="6" id="KW-1015">Disulfide bond</keyword>
<evidence type="ECO:0000256" key="5">
    <source>
        <dbReference type="ARBA" id="ARBA00023136"/>
    </source>
</evidence>
<feature type="signal peptide" evidence="7">
    <location>
        <begin position="1"/>
        <end position="20"/>
    </location>
</feature>
<proteinExistence type="predicted"/>
<keyword evidence="11" id="KW-1185">Reference proteome</keyword>
<feature type="domain" description="F5/8 type C" evidence="8">
    <location>
        <begin position="51"/>
        <end position="170"/>
    </location>
</feature>
<dbReference type="Pfam" id="PF00754">
    <property type="entry name" value="F5_F8_type_C"/>
    <property type="match status" value="1"/>
</dbReference>
<dbReference type="AlphaFoldDB" id="R7TKD8"/>
<dbReference type="SMART" id="SM00231">
    <property type="entry name" value="FA58C"/>
    <property type="match status" value="1"/>
</dbReference>
<feature type="chain" id="PRO_5008787110" description="F5/8 type C domain-containing protein" evidence="7">
    <location>
        <begin position="21"/>
        <end position="334"/>
    </location>
</feature>
<dbReference type="GO" id="GO:0005886">
    <property type="term" value="C:plasma membrane"/>
    <property type="evidence" value="ECO:0007669"/>
    <property type="project" value="TreeGrafter"/>
</dbReference>
<comment type="subcellular location">
    <subcellularLocation>
        <location evidence="1">Endomembrane system</location>
        <topology evidence="1">Peripheral membrane protein</topology>
    </subcellularLocation>
    <subcellularLocation>
        <location evidence="2">Secreted</location>
    </subcellularLocation>
</comment>
<dbReference type="InterPro" id="IPR050633">
    <property type="entry name" value="Neuropilin_MCO_CoagFactor"/>
</dbReference>
<sequence>MWPRASLALLVFCIVRLTFSFQCIGYAPLIEGSDCRLYAPSPYSQVNTAADSTWTSGSGYRPTDANKDDTWIEVDLKADHVIGGVVTWPMNDPDQENYVQTFRLQHRREDEQMANYRDAEGNIQIFTGNQNNQENVVLNEFRSPIKARYVRLMPVTYSNTPGLRWELLGCNRYVLPHGVRSANASECGTVPTECISAHRLQLEWTGLVTELTEVNVVIKGRSLTCNHFLITMGITEGAIGCNTEYALCKIDESGEEGICHATCTLSGGQVAQPFNLMLLLTGDPQTELCSIEPDLNLKSVQQDSCSLVLGQARRVISDWSAFMQDVSGLASTPS</sequence>
<dbReference type="GO" id="GO:0007155">
    <property type="term" value="P:cell adhesion"/>
    <property type="evidence" value="ECO:0007669"/>
    <property type="project" value="UniProtKB-KW"/>
</dbReference>
<reference evidence="9 11" key="2">
    <citation type="journal article" date="2013" name="Nature">
        <title>Insights into bilaterian evolution from three spiralian genomes.</title>
        <authorList>
            <person name="Simakov O."/>
            <person name="Marletaz F."/>
            <person name="Cho S.J."/>
            <person name="Edsinger-Gonzales E."/>
            <person name="Havlak P."/>
            <person name="Hellsten U."/>
            <person name="Kuo D.H."/>
            <person name="Larsson T."/>
            <person name="Lv J."/>
            <person name="Arendt D."/>
            <person name="Savage R."/>
            <person name="Osoegawa K."/>
            <person name="de Jong P."/>
            <person name="Grimwood J."/>
            <person name="Chapman J.A."/>
            <person name="Shapiro H."/>
            <person name="Aerts A."/>
            <person name="Otillar R.P."/>
            <person name="Terry A.Y."/>
            <person name="Boore J.L."/>
            <person name="Grigoriev I.V."/>
            <person name="Lindberg D.R."/>
            <person name="Seaver E.C."/>
            <person name="Weisblat D.A."/>
            <person name="Putnam N.H."/>
            <person name="Rokhsar D.S."/>
        </authorList>
    </citation>
    <scope>NUCLEOTIDE SEQUENCE</scope>
    <source>
        <strain evidence="9 11">I ESC-2004</strain>
    </source>
</reference>
<organism evidence="9">
    <name type="scientific">Capitella teleta</name>
    <name type="common">Polychaete worm</name>
    <dbReference type="NCBI Taxonomy" id="283909"/>
    <lineage>
        <taxon>Eukaryota</taxon>
        <taxon>Metazoa</taxon>
        <taxon>Spiralia</taxon>
        <taxon>Lophotrochozoa</taxon>
        <taxon>Annelida</taxon>
        <taxon>Polychaeta</taxon>
        <taxon>Sedentaria</taxon>
        <taxon>Scolecida</taxon>
        <taxon>Capitellidae</taxon>
        <taxon>Capitella</taxon>
    </lineage>
</organism>
<protein>
    <recommendedName>
        <fullName evidence="8">F5/8 type C domain-containing protein</fullName>
    </recommendedName>
</protein>
<dbReference type="PANTHER" id="PTHR46806">
    <property type="entry name" value="F5/8 TYPE C DOMAIN-CONTAINING PROTEIN"/>
    <property type="match status" value="1"/>
</dbReference>
<evidence type="ECO:0000256" key="2">
    <source>
        <dbReference type="ARBA" id="ARBA00004613"/>
    </source>
</evidence>
<dbReference type="EnsemblMetazoa" id="CapteT204482">
    <property type="protein sequence ID" value="CapteP204482"/>
    <property type="gene ID" value="CapteG204482"/>
</dbReference>
<evidence type="ECO:0000256" key="4">
    <source>
        <dbReference type="ARBA" id="ARBA00022889"/>
    </source>
</evidence>
<dbReference type="InterPro" id="IPR000421">
    <property type="entry name" value="FA58C"/>
</dbReference>
<dbReference type="GO" id="GO:0005576">
    <property type="term" value="C:extracellular region"/>
    <property type="evidence" value="ECO:0007669"/>
    <property type="project" value="UniProtKB-SubCell"/>
</dbReference>
<dbReference type="Gene3D" id="2.60.120.260">
    <property type="entry name" value="Galactose-binding domain-like"/>
    <property type="match status" value="1"/>
</dbReference>
<dbReference type="EMBL" id="AMQN01013730">
    <property type="status" value="NOT_ANNOTATED_CDS"/>
    <property type="molecule type" value="Genomic_DNA"/>
</dbReference>
<dbReference type="STRING" id="283909.R7TKD8"/>
<evidence type="ECO:0000256" key="1">
    <source>
        <dbReference type="ARBA" id="ARBA00004184"/>
    </source>
</evidence>
<evidence type="ECO:0000256" key="3">
    <source>
        <dbReference type="ARBA" id="ARBA00022525"/>
    </source>
</evidence>
<dbReference type="SUPFAM" id="SSF49785">
    <property type="entry name" value="Galactose-binding domain-like"/>
    <property type="match status" value="1"/>
</dbReference>
<keyword evidence="4" id="KW-0130">Cell adhesion</keyword>
<dbReference type="GO" id="GO:0012505">
    <property type="term" value="C:endomembrane system"/>
    <property type="evidence" value="ECO:0007669"/>
    <property type="project" value="UniProtKB-SubCell"/>
</dbReference>
<dbReference type="GO" id="GO:0038023">
    <property type="term" value="F:signaling receptor activity"/>
    <property type="evidence" value="ECO:0007669"/>
    <property type="project" value="TreeGrafter"/>
</dbReference>
<evidence type="ECO:0000313" key="11">
    <source>
        <dbReference type="Proteomes" id="UP000014760"/>
    </source>
</evidence>
<dbReference type="PANTHER" id="PTHR46806:SF5">
    <property type="entry name" value="F5_8 TYPE C DOMAIN-CONTAINING PROTEIN"/>
    <property type="match status" value="1"/>
</dbReference>
<dbReference type="InterPro" id="IPR008979">
    <property type="entry name" value="Galactose-bd-like_sf"/>
</dbReference>
<name>R7TKD8_CAPTE</name>
<dbReference type="Proteomes" id="UP000014760">
    <property type="component" value="Unassembled WGS sequence"/>
</dbReference>
<evidence type="ECO:0000256" key="6">
    <source>
        <dbReference type="ARBA" id="ARBA00023157"/>
    </source>
</evidence>
<keyword evidence="3" id="KW-0964">Secreted</keyword>
<dbReference type="HOGENOM" id="CLU_053033_0_0_1"/>
<evidence type="ECO:0000313" key="10">
    <source>
        <dbReference type="EnsemblMetazoa" id="CapteP204482"/>
    </source>
</evidence>